<dbReference type="AlphaFoldDB" id="A0A2C9CR03"/>
<proteinExistence type="predicted"/>
<protein>
    <submittedName>
        <fullName evidence="2">Calcineurin-like phosphoesterase</fullName>
    </submittedName>
</protein>
<dbReference type="PANTHER" id="PTHR37844:SF2">
    <property type="entry name" value="SER_THR PROTEIN PHOSPHATASE SUPERFAMILY (AFU_ORTHOLOGUE AFUA_1G14840)"/>
    <property type="match status" value="1"/>
</dbReference>
<gene>
    <name evidence="2" type="ORF">SAMN06273572_1035</name>
</gene>
<keyword evidence="3" id="KW-1185">Reference proteome</keyword>
<feature type="domain" description="Calcineurin-like phosphoesterase" evidence="1">
    <location>
        <begin position="1"/>
        <end position="228"/>
    </location>
</feature>
<dbReference type="Proteomes" id="UP000220034">
    <property type="component" value="Unassembled WGS sequence"/>
</dbReference>
<dbReference type="RefSeq" id="WP_097929555.1">
    <property type="nucleotide sequence ID" value="NZ_OCTN01000003.1"/>
</dbReference>
<sequence>MRVLVLADIHFDMWEAAGRDPFAALPAADWTQLDAVIVAGDLANKPKVRWKTALRHLSQYIAPELIHVFPGNHDYYDFHLDGDDRLAQITSDEGVQFAQKSVIEIGSARFLCCTLWTDFALRGDDAGARAAAQNQMNDYRYIRHAGRGYRRIHPGDTAAVHADHREWLEARLAEPHTGPTIVVTHHCPHPDLIAGDPVPLDAAYASDLTAIIRRHRPAAWLYGHTHHPAEIRVGSTWVRNVSLGYPDQTPPDVVQTILRRGLIDLTEPDFGIVR</sequence>
<dbReference type="SUPFAM" id="SSF56300">
    <property type="entry name" value="Metallo-dependent phosphatases"/>
    <property type="match status" value="1"/>
</dbReference>
<dbReference type="Gene3D" id="3.60.21.10">
    <property type="match status" value="2"/>
</dbReference>
<organism evidence="2 3">
    <name type="scientific">Pontivivens marinum</name>
    <dbReference type="NCBI Taxonomy" id="1690039"/>
    <lineage>
        <taxon>Bacteria</taxon>
        <taxon>Pseudomonadati</taxon>
        <taxon>Pseudomonadota</taxon>
        <taxon>Alphaproteobacteria</taxon>
        <taxon>Rhodobacterales</taxon>
        <taxon>Paracoccaceae</taxon>
        <taxon>Pontivivens</taxon>
    </lineage>
</organism>
<evidence type="ECO:0000259" key="1">
    <source>
        <dbReference type="Pfam" id="PF00149"/>
    </source>
</evidence>
<name>A0A2C9CR03_9RHOB</name>
<dbReference type="InterPro" id="IPR029052">
    <property type="entry name" value="Metallo-depent_PP-like"/>
</dbReference>
<dbReference type="GO" id="GO:0016787">
    <property type="term" value="F:hydrolase activity"/>
    <property type="evidence" value="ECO:0007669"/>
    <property type="project" value="InterPro"/>
</dbReference>
<reference evidence="3" key="1">
    <citation type="submission" date="2017-09" db="EMBL/GenBank/DDBJ databases">
        <authorList>
            <person name="Varghese N."/>
            <person name="Submissions S."/>
        </authorList>
    </citation>
    <scope>NUCLEOTIDE SEQUENCE [LARGE SCALE GENOMIC DNA]</scope>
    <source>
        <strain evidence="3">C7</strain>
    </source>
</reference>
<dbReference type="OrthoDB" id="356681at2"/>
<accession>A0A2C9CR03</accession>
<evidence type="ECO:0000313" key="2">
    <source>
        <dbReference type="EMBL" id="SOH93981.1"/>
    </source>
</evidence>
<dbReference type="EMBL" id="OCTN01000003">
    <property type="protein sequence ID" value="SOH93981.1"/>
    <property type="molecule type" value="Genomic_DNA"/>
</dbReference>
<dbReference type="PANTHER" id="PTHR37844">
    <property type="entry name" value="SER/THR PROTEIN PHOSPHATASE SUPERFAMILY (AFU_ORTHOLOGUE AFUA_1G14840)"/>
    <property type="match status" value="1"/>
</dbReference>
<evidence type="ECO:0000313" key="3">
    <source>
        <dbReference type="Proteomes" id="UP000220034"/>
    </source>
</evidence>
<dbReference type="Pfam" id="PF00149">
    <property type="entry name" value="Metallophos"/>
    <property type="match status" value="1"/>
</dbReference>
<dbReference type="InterPro" id="IPR004843">
    <property type="entry name" value="Calcineurin-like_PHP"/>
</dbReference>